<feature type="domain" description="ABC3 transporter permease C-terminal" evidence="8">
    <location>
        <begin position="74"/>
        <end position="193"/>
    </location>
</feature>
<dbReference type="PANTHER" id="PTHR30572:SF4">
    <property type="entry name" value="ABC TRANSPORTER PERMEASE YTRF"/>
    <property type="match status" value="1"/>
</dbReference>
<evidence type="ECO:0000313" key="9">
    <source>
        <dbReference type="EMBL" id="OEV33150.1"/>
    </source>
</evidence>
<keyword evidence="2" id="KW-1003">Cell membrane</keyword>
<dbReference type="Pfam" id="PF02687">
    <property type="entry name" value="FtsX"/>
    <property type="match status" value="1"/>
</dbReference>
<feature type="transmembrane region" description="Helical" evidence="7">
    <location>
        <begin position="70"/>
        <end position="94"/>
    </location>
</feature>
<keyword evidence="10" id="KW-1185">Reference proteome</keyword>
<comment type="similarity">
    <text evidence="6">Belongs to the ABC-4 integral membrane protein family.</text>
</comment>
<dbReference type="GO" id="GO:0005886">
    <property type="term" value="C:plasma membrane"/>
    <property type="evidence" value="ECO:0007669"/>
    <property type="project" value="UniProtKB-SubCell"/>
</dbReference>
<evidence type="ECO:0000256" key="1">
    <source>
        <dbReference type="ARBA" id="ARBA00004651"/>
    </source>
</evidence>
<dbReference type="InterPro" id="IPR003838">
    <property type="entry name" value="ABC3_permease_C"/>
</dbReference>
<feature type="transmembrane region" description="Helical" evidence="7">
    <location>
        <begin position="163"/>
        <end position="186"/>
    </location>
</feature>
<keyword evidence="4 7" id="KW-1133">Transmembrane helix</keyword>
<comment type="subcellular location">
    <subcellularLocation>
        <location evidence="1">Cell membrane</location>
        <topology evidence="1">Multi-pass membrane protein</topology>
    </subcellularLocation>
</comment>
<feature type="transmembrane region" description="Helical" evidence="7">
    <location>
        <begin position="115"/>
        <end position="143"/>
    </location>
</feature>
<evidence type="ECO:0000256" key="3">
    <source>
        <dbReference type="ARBA" id="ARBA00022692"/>
    </source>
</evidence>
<reference evidence="9" key="1">
    <citation type="submission" date="2016-08" db="EMBL/GenBank/DDBJ databases">
        <title>Sequencing, Assembly and Comparative Genomics of S. aureofaciens ATCC 10762.</title>
        <authorList>
            <person name="Gradnigo J.S."/>
            <person name="Johnson N."/>
            <person name="Somerville G.A."/>
        </authorList>
    </citation>
    <scope>NUCLEOTIDE SEQUENCE [LARGE SCALE GENOMIC DNA]</scope>
    <source>
        <strain evidence="9">ATCC 10762</strain>
    </source>
</reference>
<dbReference type="AlphaFoldDB" id="A0A1E7MXH0"/>
<evidence type="ECO:0000256" key="7">
    <source>
        <dbReference type="SAM" id="Phobius"/>
    </source>
</evidence>
<dbReference type="EMBL" id="JPRF03000076">
    <property type="protein sequence ID" value="OEV33150.1"/>
    <property type="molecule type" value="Genomic_DNA"/>
</dbReference>
<name>A0A1E7MXH0_KITAU</name>
<sequence length="203" mass="20327">MQTNELLTDAATFPSGTAPEPDTWFVKLKPGTDHAAYATARGGALAPLHLAAAAGAEHGSSDSITALNSLTATLTVLLVVVAGLGVFNTVVLEIRERTRDMGVTKAVGMTPAQTAGVVLASVLLVGAVGGAIGLPVGLLLHGLTVPAMAHSAGLNFPSSALDVFGTPTLILLGLGGVLIALLGALLPAVRATRARTVDALRAE</sequence>
<accession>A0A1E7MXH0</accession>
<dbReference type="Proteomes" id="UP000037395">
    <property type="component" value="Unassembled WGS sequence"/>
</dbReference>
<dbReference type="PANTHER" id="PTHR30572">
    <property type="entry name" value="MEMBRANE COMPONENT OF TRANSPORTER-RELATED"/>
    <property type="match status" value="1"/>
</dbReference>
<keyword evidence="3 7" id="KW-0812">Transmembrane</keyword>
<evidence type="ECO:0000256" key="5">
    <source>
        <dbReference type="ARBA" id="ARBA00023136"/>
    </source>
</evidence>
<dbReference type="InterPro" id="IPR050250">
    <property type="entry name" value="Macrolide_Exporter_MacB"/>
</dbReference>
<gene>
    <name evidence="9" type="ORF">HS99_0013980</name>
</gene>
<evidence type="ECO:0000256" key="4">
    <source>
        <dbReference type="ARBA" id="ARBA00022989"/>
    </source>
</evidence>
<evidence type="ECO:0000259" key="8">
    <source>
        <dbReference type="Pfam" id="PF02687"/>
    </source>
</evidence>
<comment type="caution">
    <text evidence="9">The sequence shown here is derived from an EMBL/GenBank/DDBJ whole genome shotgun (WGS) entry which is preliminary data.</text>
</comment>
<keyword evidence="5 7" id="KW-0472">Membrane</keyword>
<protein>
    <recommendedName>
        <fullName evidence="8">ABC3 transporter permease C-terminal domain-containing protein</fullName>
    </recommendedName>
</protein>
<organism evidence="9 10">
    <name type="scientific">Kitasatospora aureofaciens</name>
    <name type="common">Streptomyces aureofaciens</name>
    <dbReference type="NCBI Taxonomy" id="1894"/>
    <lineage>
        <taxon>Bacteria</taxon>
        <taxon>Bacillati</taxon>
        <taxon>Actinomycetota</taxon>
        <taxon>Actinomycetes</taxon>
        <taxon>Kitasatosporales</taxon>
        <taxon>Streptomycetaceae</taxon>
        <taxon>Kitasatospora</taxon>
    </lineage>
</organism>
<proteinExistence type="inferred from homology"/>
<dbReference type="GO" id="GO:0022857">
    <property type="term" value="F:transmembrane transporter activity"/>
    <property type="evidence" value="ECO:0007669"/>
    <property type="project" value="TreeGrafter"/>
</dbReference>
<evidence type="ECO:0000256" key="2">
    <source>
        <dbReference type="ARBA" id="ARBA00022475"/>
    </source>
</evidence>
<evidence type="ECO:0000313" key="10">
    <source>
        <dbReference type="Proteomes" id="UP000037395"/>
    </source>
</evidence>
<evidence type="ECO:0000256" key="6">
    <source>
        <dbReference type="ARBA" id="ARBA00038076"/>
    </source>
</evidence>